<dbReference type="InterPro" id="IPR033985">
    <property type="entry name" value="SusD-like_N"/>
</dbReference>
<evidence type="ECO:0000259" key="7">
    <source>
        <dbReference type="Pfam" id="PF07980"/>
    </source>
</evidence>
<dbReference type="AlphaFoldDB" id="A0A2W7NEL1"/>
<dbReference type="Proteomes" id="UP000249239">
    <property type="component" value="Unassembled WGS sequence"/>
</dbReference>
<dbReference type="PROSITE" id="PS51257">
    <property type="entry name" value="PROKAR_LIPOPROTEIN"/>
    <property type="match status" value="1"/>
</dbReference>
<dbReference type="EMBL" id="QKZK01000006">
    <property type="protein sequence ID" value="PZX18628.1"/>
    <property type="molecule type" value="Genomic_DNA"/>
</dbReference>
<evidence type="ECO:0000256" key="2">
    <source>
        <dbReference type="ARBA" id="ARBA00006275"/>
    </source>
</evidence>
<organism evidence="9 10">
    <name type="scientific">Breznakibacter xylanolyticus</name>
    <dbReference type="NCBI Taxonomy" id="990"/>
    <lineage>
        <taxon>Bacteria</taxon>
        <taxon>Pseudomonadati</taxon>
        <taxon>Bacteroidota</taxon>
        <taxon>Bacteroidia</taxon>
        <taxon>Marinilabiliales</taxon>
        <taxon>Marinilabiliaceae</taxon>
        <taxon>Breznakibacter</taxon>
    </lineage>
</organism>
<feature type="signal peptide" evidence="6">
    <location>
        <begin position="1"/>
        <end position="22"/>
    </location>
</feature>
<dbReference type="RefSeq" id="WP_170124246.1">
    <property type="nucleotide sequence ID" value="NZ_QKZK01000006.1"/>
</dbReference>
<sequence length="512" mass="57773">MKTIYKIKLSVATLMVALGLSACTDWLTIDPVNGVIAEEYWQSEADLKSGVMGIYASMLGNNASGSNSVAELLFYWGEVRADMVANGNLILNDFNLIYNGDLNSNNGLVKWNSIYRTINYCNIILEKAPEVKRVDAALTDARMNEYRAEALTIRAMMYLLLNKVYREVPLITEATTADNQTLQRAKVLEQSELWNQIEADLLEAQKYAVESYGTTSAEDKGRVTKYTIASLMADFYLWRSEPGDAAKAQAACDIVIKSGRFNLVKGDENWLNTLYYNGNSLEGVFELQFSADILNPYFNLFATNNYLRANVDVVESFFPDDPMVDADSADVRADRGSYRSALNYALWKYIGVNRYASKTATTAYSNFIVYRYADILLMKAEALALQVEDQPELAAESLALIHKIRNRARASVLTSEGAPDTKEGLINYVLNERAREFAFEGKRWFDLLRIAKRDGYKKKNILVDMLTLSAPATRLLSIQAKMQDPNYHYMPIPQSDIDAGYPYLIQNPFYQK</sequence>
<gene>
    <name evidence="9" type="ORF">LX69_01021</name>
</gene>
<dbReference type="SUPFAM" id="SSF48452">
    <property type="entry name" value="TPR-like"/>
    <property type="match status" value="1"/>
</dbReference>
<comment type="subcellular location">
    <subcellularLocation>
        <location evidence="1">Cell outer membrane</location>
    </subcellularLocation>
</comment>
<dbReference type="Gene3D" id="1.25.40.390">
    <property type="match status" value="1"/>
</dbReference>
<feature type="domain" description="SusD-like N-terminal" evidence="8">
    <location>
        <begin position="77"/>
        <end position="237"/>
    </location>
</feature>
<evidence type="ECO:0000259" key="8">
    <source>
        <dbReference type="Pfam" id="PF14322"/>
    </source>
</evidence>
<reference evidence="9 10" key="1">
    <citation type="submission" date="2018-06" db="EMBL/GenBank/DDBJ databases">
        <title>Genomic Encyclopedia of Archaeal and Bacterial Type Strains, Phase II (KMG-II): from individual species to whole genera.</title>
        <authorList>
            <person name="Goeker M."/>
        </authorList>
    </citation>
    <scope>NUCLEOTIDE SEQUENCE [LARGE SCALE GENOMIC DNA]</scope>
    <source>
        <strain evidence="9 10">DSM 6779</strain>
    </source>
</reference>
<accession>A0A2W7NEL1</accession>
<evidence type="ECO:0000256" key="5">
    <source>
        <dbReference type="ARBA" id="ARBA00023237"/>
    </source>
</evidence>
<dbReference type="Pfam" id="PF14322">
    <property type="entry name" value="SusD-like_3"/>
    <property type="match status" value="1"/>
</dbReference>
<feature type="chain" id="PRO_5015947965" evidence="6">
    <location>
        <begin position="23"/>
        <end position="512"/>
    </location>
</feature>
<keyword evidence="5" id="KW-0998">Cell outer membrane</keyword>
<dbReference type="InterPro" id="IPR011990">
    <property type="entry name" value="TPR-like_helical_dom_sf"/>
</dbReference>
<dbReference type="CDD" id="cd08977">
    <property type="entry name" value="SusD"/>
    <property type="match status" value="1"/>
</dbReference>
<evidence type="ECO:0000256" key="3">
    <source>
        <dbReference type="ARBA" id="ARBA00022729"/>
    </source>
</evidence>
<evidence type="ECO:0000313" key="10">
    <source>
        <dbReference type="Proteomes" id="UP000249239"/>
    </source>
</evidence>
<evidence type="ECO:0000313" key="9">
    <source>
        <dbReference type="EMBL" id="PZX18628.1"/>
    </source>
</evidence>
<protein>
    <submittedName>
        <fullName evidence="9">Putative outer membrane starch-binding protein</fullName>
    </submittedName>
</protein>
<comment type="caution">
    <text evidence="9">The sequence shown here is derived from an EMBL/GenBank/DDBJ whole genome shotgun (WGS) entry which is preliminary data.</text>
</comment>
<evidence type="ECO:0000256" key="6">
    <source>
        <dbReference type="SAM" id="SignalP"/>
    </source>
</evidence>
<dbReference type="InterPro" id="IPR012944">
    <property type="entry name" value="SusD_RagB_dom"/>
</dbReference>
<name>A0A2W7NEL1_9BACT</name>
<keyword evidence="10" id="KW-1185">Reference proteome</keyword>
<comment type="similarity">
    <text evidence="2">Belongs to the SusD family.</text>
</comment>
<proteinExistence type="inferred from homology"/>
<keyword evidence="3 6" id="KW-0732">Signal</keyword>
<dbReference type="GO" id="GO:0009279">
    <property type="term" value="C:cell outer membrane"/>
    <property type="evidence" value="ECO:0007669"/>
    <property type="project" value="UniProtKB-SubCell"/>
</dbReference>
<evidence type="ECO:0000256" key="4">
    <source>
        <dbReference type="ARBA" id="ARBA00023136"/>
    </source>
</evidence>
<dbReference type="Pfam" id="PF07980">
    <property type="entry name" value="SusD_RagB"/>
    <property type="match status" value="1"/>
</dbReference>
<feature type="domain" description="RagB/SusD" evidence="7">
    <location>
        <begin position="342"/>
        <end position="510"/>
    </location>
</feature>
<evidence type="ECO:0000256" key="1">
    <source>
        <dbReference type="ARBA" id="ARBA00004442"/>
    </source>
</evidence>
<keyword evidence="4" id="KW-0472">Membrane</keyword>